<evidence type="ECO:0000256" key="2">
    <source>
        <dbReference type="SAM" id="SignalP"/>
    </source>
</evidence>
<dbReference type="Proteomes" id="UP000035721">
    <property type="component" value="Unassembled WGS sequence"/>
</dbReference>
<dbReference type="AlphaFoldDB" id="A0A077LYY3"/>
<evidence type="ECO:0000313" key="4">
    <source>
        <dbReference type="Proteomes" id="UP000035721"/>
    </source>
</evidence>
<proteinExistence type="inferred from homology"/>
<dbReference type="EMBL" id="CAJB01000080">
    <property type="protein sequence ID" value="CCH77195.1"/>
    <property type="molecule type" value="Genomic_DNA"/>
</dbReference>
<comment type="similarity">
    <text evidence="1">Belongs to the UPF0749 family.</text>
</comment>
<keyword evidence="4" id="KW-1185">Reference proteome</keyword>
<dbReference type="InterPro" id="IPR010273">
    <property type="entry name" value="DUF881"/>
</dbReference>
<sequence>MARKVTLWAALVPVVGILAGALFAGSSHAAQGTDLRSATADLPDLIRKQTLTNAARTSQLSGVQSQVDALEKQSAPYDAQLKALQAKGDALADPAGRTAVRGPGVTVTLDDSPLRGDQIPQGMTADDVVVHQQDVQAVVNALWRGGAEAMMLMDQRVISTSAVRCVGNTLILQGRVYSPPFVITAIGDPDRLEAALDADPTIEIYQEYVDAVQLGWNVKSSSRLAFPAYSGSIRMQYASPVE</sequence>
<dbReference type="GO" id="GO:0005886">
    <property type="term" value="C:plasma membrane"/>
    <property type="evidence" value="ECO:0007669"/>
    <property type="project" value="TreeGrafter"/>
</dbReference>
<dbReference type="Pfam" id="PF05949">
    <property type="entry name" value="DUF881"/>
    <property type="match status" value="1"/>
</dbReference>
<accession>A0A077LYY3</accession>
<name>A0A077LYY3_9MICO</name>
<dbReference type="OrthoDB" id="3214641at2"/>
<evidence type="ECO:0008006" key="5">
    <source>
        <dbReference type="Google" id="ProtNLM"/>
    </source>
</evidence>
<keyword evidence="2" id="KW-0732">Signal</keyword>
<reference evidence="3 4" key="1">
    <citation type="journal article" date="2013" name="ISME J.">
        <title>A metabolic model for members of the genus Tetrasphaera involved in enhanced biological phosphorus removal.</title>
        <authorList>
            <person name="Kristiansen R."/>
            <person name="Nguyen H.T.T."/>
            <person name="Saunders A.M."/>
            <person name="Nielsen J.L."/>
            <person name="Wimmer R."/>
            <person name="Le V.Q."/>
            <person name="McIlroy S.J."/>
            <person name="Petrovski S."/>
            <person name="Seviour R.J."/>
            <person name="Calteau A."/>
            <person name="Nielsen K.L."/>
            <person name="Nielsen P.H."/>
        </authorList>
    </citation>
    <scope>NUCLEOTIDE SEQUENCE [LARGE SCALE GENOMIC DNA]</scope>
    <source>
        <strain evidence="3 4">T1-X7</strain>
    </source>
</reference>
<feature type="chain" id="PRO_5001720747" description="Membrane spanning protein DUF881" evidence="2">
    <location>
        <begin position="30"/>
        <end position="242"/>
    </location>
</feature>
<feature type="signal peptide" evidence="2">
    <location>
        <begin position="1"/>
        <end position="29"/>
    </location>
</feature>
<comment type="caution">
    <text evidence="3">The sequence shown here is derived from an EMBL/GenBank/DDBJ whole genome shotgun (WGS) entry which is preliminary data.</text>
</comment>
<dbReference type="STRING" id="1194083.BN12_1700007"/>
<dbReference type="PANTHER" id="PTHR37313:SF4">
    <property type="entry name" value="CONSERVED MEMBRANE PROTEIN-RELATED"/>
    <property type="match status" value="1"/>
</dbReference>
<dbReference type="RefSeq" id="WP_083454707.1">
    <property type="nucleotide sequence ID" value="NZ_HF570958.1"/>
</dbReference>
<protein>
    <recommendedName>
        <fullName evidence="5">Membrane spanning protein DUF881</fullName>
    </recommendedName>
</protein>
<dbReference type="PANTHER" id="PTHR37313">
    <property type="entry name" value="UPF0749 PROTEIN RV1825"/>
    <property type="match status" value="1"/>
</dbReference>
<evidence type="ECO:0000256" key="1">
    <source>
        <dbReference type="ARBA" id="ARBA00009108"/>
    </source>
</evidence>
<gene>
    <name evidence="3" type="ORF">BN12_1700007</name>
</gene>
<organism evidence="3 4">
    <name type="scientific">Nostocoides japonicum T1-X7</name>
    <dbReference type="NCBI Taxonomy" id="1194083"/>
    <lineage>
        <taxon>Bacteria</taxon>
        <taxon>Bacillati</taxon>
        <taxon>Actinomycetota</taxon>
        <taxon>Actinomycetes</taxon>
        <taxon>Micrococcales</taxon>
        <taxon>Intrasporangiaceae</taxon>
        <taxon>Nostocoides</taxon>
    </lineage>
</organism>
<evidence type="ECO:0000313" key="3">
    <source>
        <dbReference type="EMBL" id="CCH77195.1"/>
    </source>
</evidence>
<dbReference type="Gene3D" id="3.30.70.1880">
    <property type="entry name" value="Protein of unknown function DUF881"/>
    <property type="match status" value="1"/>
</dbReference>